<evidence type="ECO:0000313" key="2">
    <source>
        <dbReference type="Proteomes" id="UP000821837"/>
    </source>
</evidence>
<dbReference type="Proteomes" id="UP000821837">
    <property type="component" value="Chromosome 1"/>
</dbReference>
<keyword evidence="2" id="KW-1185">Reference proteome</keyword>
<protein>
    <submittedName>
        <fullName evidence="1">Uncharacterized protein</fullName>
    </submittedName>
</protein>
<proteinExistence type="predicted"/>
<organism evidence="1 2">
    <name type="scientific">Rhipicephalus sanguineus</name>
    <name type="common">Brown dog tick</name>
    <name type="synonym">Ixodes sanguineus</name>
    <dbReference type="NCBI Taxonomy" id="34632"/>
    <lineage>
        <taxon>Eukaryota</taxon>
        <taxon>Metazoa</taxon>
        <taxon>Ecdysozoa</taxon>
        <taxon>Arthropoda</taxon>
        <taxon>Chelicerata</taxon>
        <taxon>Arachnida</taxon>
        <taxon>Acari</taxon>
        <taxon>Parasitiformes</taxon>
        <taxon>Ixodida</taxon>
        <taxon>Ixodoidea</taxon>
        <taxon>Ixodidae</taxon>
        <taxon>Rhipicephalinae</taxon>
        <taxon>Rhipicephalus</taxon>
        <taxon>Rhipicephalus</taxon>
    </lineage>
</organism>
<sequence length="138" mass="15585">MQTFSVSQVFRPKGSLSGRYRVAWWRVPQGRREAFLHGEIPPWRAPVGTQREALGFRTSRSDCQLATQRRTAATRDSVSLDVGRRAVLSRRRATAGSQGLAVSSHPSVLLSCIDKHERRKVLRTGDKHKRTSCNEGDW</sequence>
<comment type="caution">
    <text evidence="1">The sequence shown here is derived from an EMBL/GenBank/DDBJ whole genome shotgun (WGS) entry which is preliminary data.</text>
</comment>
<dbReference type="EMBL" id="JABSTV010001245">
    <property type="protein sequence ID" value="KAH7984087.1"/>
    <property type="molecule type" value="Genomic_DNA"/>
</dbReference>
<gene>
    <name evidence="1" type="ORF">HPB52_016916</name>
</gene>
<dbReference type="AlphaFoldDB" id="A0A9D4YQE8"/>
<reference evidence="1" key="2">
    <citation type="submission" date="2021-09" db="EMBL/GenBank/DDBJ databases">
        <authorList>
            <person name="Jia N."/>
            <person name="Wang J."/>
            <person name="Shi W."/>
            <person name="Du L."/>
            <person name="Sun Y."/>
            <person name="Zhan W."/>
            <person name="Jiang J."/>
            <person name="Wang Q."/>
            <person name="Zhang B."/>
            <person name="Ji P."/>
            <person name="Sakyi L.B."/>
            <person name="Cui X."/>
            <person name="Yuan T."/>
            <person name="Jiang B."/>
            <person name="Yang W."/>
            <person name="Lam T.T.-Y."/>
            <person name="Chang Q."/>
            <person name="Ding S."/>
            <person name="Wang X."/>
            <person name="Zhu J."/>
            <person name="Ruan X."/>
            <person name="Zhao L."/>
            <person name="Wei J."/>
            <person name="Que T."/>
            <person name="Du C."/>
            <person name="Cheng J."/>
            <person name="Dai P."/>
            <person name="Han X."/>
            <person name="Huang E."/>
            <person name="Gao Y."/>
            <person name="Liu J."/>
            <person name="Shao H."/>
            <person name="Ye R."/>
            <person name="Li L."/>
            <person name="Wei W."/>
            <person name="Wang X."/>
            <person name="Wang C."/>
            <person name="Huo Q."/>
            <person name="Li W."/>
            <person name="Guo W."/>
            <person name="Chen H."/>
            <person name="Chen S."/>
            <person name="Zhou L."/>
            <person name="Zhou L."/>
            <person name="Ni X."/>
            <person name="Tian J."/>
            <person name="Zhou Y."/>
            <person name="Sheng Y."/>
            <person name="Liu T."/>
            <person name="Pan Y."/>
            <person name="Xia L."/>
            <person name="Li J."/>
            <person name="Zhao F."/>
            <person name="Cao W."/>
        </authorList>
    </citation>
    <scope>NUCLEOTIDE SEQUENCE</scope>
    <source>
        <strain evidence="1">Rsan-2018</strain>
        <tissue evidence="1">Larvae</tissue>
    </source>
</reference>
<accession>A0A9D4YQE8</accession>
<name>A0A9D4YQE8_RHISA</name>
<reference evidence="1" key="1">
    <citation type="journal article" date="2020" name="Cell">
        <title>Large-Scale Comparative Analyses of Tick Genomes Elucidate Their Genetic Diversity and Vector Capacities.</title>
        <authorList>
            <consortium name="Tick Genome and Microbiome Consortium (TIGMIC)"/>
            <person name="Jia N."/>
            <person name="Wang J."/>
            <person name="Shi W."/>
            <person name="Du L."/>
            <person name="Sun Y."/>
            <person name="Zhan W."/>
            <person name="Jiang J.F."/>
            <person name="Wang Q."/>
            <person name="Zhang B."/>
            <person name="Ji P."/>
            <person name="Bell-Sakyi L."/>
            <person name="Cui X.M."/>
            <person name="Yuan T.T."/>
            <person name="Jiang B.G."/>
            <person name="Yang W.F."/>
            <person name="Lam T.T."/>
            <person name="Chang Q.C."/>
            <person name="Ding S.J."/>
            <person name="Wang X.J."/>
            <person name="Zhu J.G."/>
            <person name="Ruan X.D."/>
            <person name="Zhao L."/>
            <person name="Wei J.T."/>
            <person name="Ye R.Z."/>
            <person name="Que T.C."/>
            <person name="Du C.H."/>
            <person name="Zhou Y.H."/>
            <person name="Cheng J.X."/>
            <person name="Dai P.F."/>
            <person name="Guo W.B."/>
            <person name="Han X.H."/>
            <person name="Huang E.J."/>
            <person name="Li L.F."/>
            <person name="Wei W."/>
            <person name="Gao Y.C."/>
            <person name="Liu J.Z."/>
            <person name="Shao H.Z."/>
            <person name="Wang X."/>
            <person name="Wang C.C."/>
            <person name="Yang T.C."/>
            <person name="Huo Q.B."/>
            <person name="Li W."/>
            <person name="Chen H.Y."/>
            <person name="Chen S.E."/>
            <person name="Zhou L.G."/>
            <person name="Ni X.B."/>
            <person name="Tian J.H."/>
            <person name="Sheng Y."/>
            <person name="Liu T."/>
            <person name="Pan Y.S."/>
            <person name="Xia L.Y."/>
            <person name="Li J."/>
            <person name="Zhao F."/>
            <person name="Cao W.C."/>
        </authorList>
    </citation>
    <scope>NUCLEOTIDE SEQUENCE</scope>
    <source>
        <strain evidence="1">Rsan-2018</strain>
    </source>
</reference>
<evidence type="ECO:0000313" key="1">
    <source>
        <dbReference type="EMBL" id="KAH7984087.1"/>
    </source>
</evidence>